<comment type="subcellular location">
    <subcellularLocation>
        <location evidence="1">Cell membrane</location>
        <topology evidence="1">Multi-pass membrane protein</topology>
    </subcellularLocation>
</comment>
<evidence type="ECO:0000256" key="8">
    <source>
        <dbReference type="ARBA" id="ARBA00023136"/>
    </source>
</evidence>
<evidence type="ECO:0000256" key="7">
    <source>
        <dbReference type="ARBA" id="ARBA00022989"/>
    </source>
</evidence>
<feature type="transmembrane region" description="Helical" evidence="10">
    <location>
        <begin position="390"/>
        <end position="411"/>
    </location>
</feature>
<name>A0A9D1M9N2_9FIRM</name>
<dbReference type="GO" id="GO:0046677">
    <property type="term" value="P:response to antibiotic"/>
    <property type="evidence" value="ECO:0007669"/>
    <property type="project" value="UniProtKB-KW"/>
</dbReference>
<feature type="transmembrane region" description="Helical" evidence="10">
    <location>
        <begin position="48"/>
        <end position="73"/>
    </location>
</feature>
<evidence type="ECO:0000256" key="6">
    <source>
        <dbReference type="ARBA" id="ARBA00022692"/>
    </source>
</evidence>
<comment type="similarity">
    <text evidence="2">Belongs to the multi antimicrobial extrusion (MATE) (TC 2.A.66.1) family. MepA subfamily.</text>
</comment>
<comment type="caution">
    <text evidence="11">The sequence shown here is derived from an EMBL/GenBank/DDBJ whole genome shotgun (WGS) entry which is preliminary data.</text>
</comment>
<feature type="transmembrane region" description="Helical" evidence="10">
    <location>
        <begin position="319"/>
        <end position="342"/>
    </location>
</feature>
<dbReference type="EMBL" id="DVNB01000004">
    <property type="protein sequence ID" value="HIU56261.1"/>
    <property type="molecule type" value="Genomic_DNA"/>
</dbReference>
<dbReference type="InterPro" id="IPR051327">
    <property type="entry name" value="MATE_MepA_subfamily"/>
</dbReference>
<dbReference type="CDD" id="cd13143">
    <property type="entry name" value="MATE_MepA_like"/>
    <property type="match status" value="1"/>
</dbReference>
<evidence type="ECO:0000256" key="5">
    <source>
        <dbReference type="ARBA" id="ARBA00022475"/>
    </source>
</evidence>
<evidence type="ECO:0000256" key="2">
    <source>
        <dbReference type="ARBA" id="ARBA00008417"/>
    </source>
</evidence>
<feature type="transmembrane region" description="Helical" evidence="10">
    <location>
        <begin position="229"/>
        <end position="251"/>
    </location>
</feature>
<keyword evidence="8 10" id="KW-0472">Membrane</keyword>
<dbReference type="AlphaFoldDB" id="A0A9D1M9N2"/>
<dbReference type="GO" id="GO:0005886">
    <property type="term" value="C:plasma membrane"/>
    <property type="evidence" value="ECO:0007669"/>
    <property type="project" value="UniProtKB-SubCell"/>
</dbReference>
<dbReference type="PIRSF" id="PIRSF006603">
    <property type="entry name" value="DinF"/>
    <property type="match status" value="1"/>
</dbReference>
<dbReference type="Pfam" id="PF01554">
    <property type="entry name" value="MatE"/>
    <property type="match status" value="2"/>
</dbReference>
<feature type="transmembrane region" description="Helical" evidence="10">
    <location>
        <begin position="169"/>
        <end position="189"/>
    </location>
</feature>
<feature type="transmembrane region" description="Helical" evidence="10">
    <location>
        <begin position="195"/>
        <end position="217"/>
    </location>
</feature>
<reference evidence="11" key="1">
    <citation type="submission" date="2020-10" db="EMBL/GenBank/DDBJ databases">
        <authorList>
            <person name="Gilroy R."/>
        </authorList>
    </citation>
    <scope>NUCLEOTIDE SEQUENCE</scope>
    <source>
        <strain evidence="11">USAMLcec3-3695</strain>
    </source>
</reference>
<dbReference type="Proteomes" id="UP000824109">
    <property type="component" value="Unassembled WGS sequence"/>
</dbReference>
<protein>
    <recommendedName>
        <fullName evidence="3">Multidrug export protein MepA</fullName>
    </recommendedName>
</protein>
<evidence type="ECO:0000313" key="11">
    <source>
        <dbReference type="EMBL" id="HIU56261.1"/>
    </source>
</evidence>
<dbReference type="NCBIfam" id="TIGR00797">
    <property type="entry name" value="matE"/>
    <property type="match status" value="1"/>
</dbReference>
<dbReference type="InterPro" id="IPR002528">
    <property type="entry name" value="MATE_fam"/>
</dbReference>
<keyword evidence="9" id="KW-0046">Antibiotic resistance</keyword>
<feature type="transmembrane region" description="Helical" evidence="10">
    <location>
        <begin position="271"/>
        <end position="290"/>
    </location>
</feature>
<accession>A0A9D1M9N2</accession>
<evidence type="ECO:0000256" key="4">
    <source>
        <dbReference type="ARBA" id="ARBA00022448"/>
    </source>
</evidence>
<feature type="transmembrane region" description="Helical" evidence="10">
    <location>
        <begin position="362"/>
        <end position="383"/>
    </location>
</feature>
<keyword evidence="7 10" id="KW-1133">Transmembrane helix</keyword>
<feature type="transmembrane region" description="Helical" evidence="10">
    <location>
        <begin position="94"/>
        <end position="115"/>
    </location>
</feature>
<sequence length="450" mass="48659">MEKTNALGTEPIGRLIVKLSLPTVAAQLVNLLYNIVDRIYVGRIPEVGSLALAGLGVTFPIIMLVSAFAMLAGMGAPRASIAMGAGNYEKAEKYLGNSTLLLIIFSIILSVVFFITKDPILMIFGASENTLPYASDYISVYLIGTIFVQLTLGLNMFITNQGFSKTSMLTVCLGAVLNIVLDPLFIFVFDMGVKGAALATILSQFASCVWVLLFLTGKKTILKIKLRNLIPDISMIGSILALGVSPFVMQATECIIQLTFNKGMITYGNDMYVAVMSVLFSIMQLVWMPLSGFSQGVQPIIGYNYGAGRIDRVKRAFKLQFTASLIFSLCTVALVEIFPGFFLGLFSNDAELISTGSNALRLFMAGMCLMGAQSACQQTFIALGEAKTSMFLACLRKIILLFPLAIIIPMITDLGVWGLYLAEPISDVAAVCVTVAMFAVRSRTLLKAKN</sequence>
<evidence type="ECO:0000256" key="3">
    <source>
        <dbReference type="ARBA" id="ARBA00022106"/>
    </source>
</evidence>
<keyword evidence="6 10" id="KW-0812">Transmembrane</keyword>
<keyword evidence="5" id="KW-1003">Cell membrane</keyword>
<reference evidence="11" key="2">
    <citation type="journal article" date="2021" name="PeerJ">
        <title>Extensive microbial diversity within the chicken gut microbiome revealed by metagenomics and culture.</title>
        <authorList>
            <person name="Gilroy R."/>
            <person name="Ravi A."/>
            <person name="Getino M."/>
            <person name="Pursley I."/>
            <person name="Horton D.L."/>
            <person name="Alikhan N.F."/>
            <person name="Baker D."/>
            <person name="Gharbi K."/>
            <person name="Hall N."/>
            <person name="Watson M."/>
            <person name="Adriaenssens E.M."/>
            <person name="Foster-Nyarko E."/>
            <person name="Jarju S."/>
            <person name="Secka A."/>
            <person name="Antonio M."/>
            <person name="Oren A."/>
            <person name="Chaudhuri R.R."/>
            <person name="La Ragione R."/>
            <person name="Hildebrand F."/>
            <person name="Pallen M.J."/>
        </authorList>
    </citation>
    <scope>NUCLEOTIDE SEQUENCE</scope>
    <source>
        <strain evidence="11">USAMLcec3-3695</strain>
    </source>
</reference>
<proteinExistence type="inferred from homology"/>
<feature type="transmembrane region" description="Helical" evidence="10">
    <location>
        <begin position="417"/>
        <end position="440"/>
    </location>
</feature>
<evidence type="ECO:0000256" key="9">
    <source>
        <dbReference type="ARBA" id="ARBA00023251"/>
    </source>
</evidence>
<gene>
    <name evidence="11" type="ORF">IAA61_00445</name>
</gene>
<organism evidence="11 12">
    <name type="scientific">Candidatus Ornithomonoglobus merdipullorum</name>
    <dbReference type="NCBI Taxonomy" id="2840895"/>
    <lineage>
        <taxon>Bacteria</taxon>
        <taxon>Bacillati</taxon>
        <taxon>Bacillota</taxon>
        <taxon>Clostridia</taxon>
        <taxon>Candidatus Ornithomonoglobus</taxon>
    </lineage>
</organism>
<dbReference type="PANTHER" id="PTHR43823:SF3">
    <property type="entry name" value="MULTIDRUG EXPORT PROTEIN MEPA"/>
    <property type="match status" value="1"/>
</dbReference>
<dbReference type="GO" id="GO:0015297">
    <property type="term" value="F:antiporter activity"/>
    <property type="evidence" value="ECO:0007669"/>
    <property type="project" value="InterPro"/>
</dbReference>
<dbReference type="InterPro" id="IPR048279">
    <property type="entry name" value="MdtK-like"/>
</dbReference>
<dbReference type="PANTHER" id="PTHR43823">
    <property type="entry name" value="SPORULATION PROTEIN YKVU"/>
    <property type="match status" value="1"/>
</dbReference>
<keyword evidence="4" id="KW-0813">Transport</keyword>
<dbReference type="InterPro" id="IPR045070">
    <property type="entry name" value="MATE_MepA-like"/>
</dbReference>
<dbReference type="GO" id="GO:0042910">
    <property type="term" value="F:xenobiotic transmembrane transporter activity"/>
    <property type="evidence" value="ECO:0007669"/>
    <property type="project" value="InterPro"/>
</dbReference>
<evidence type="ECO:0000256" key="1">
    <source>
        <dbReference type="ARBA" id="ARBA00004651"/>
    </source>
</evidence>
<evidence type="ECO:0000256" key="10">
    <source>
        <dbReference type="SAM" id="Phobius"/>
    </source>
</evidence>
<evidence type="ECO:0000313" key="12">
    <source>
        <dbReference type="Proteomes" id="UP000824109"/>
    </source>
</evidence>
<feature type="transmembrane region" description="Helical" evidence="10">
    <location>
        <begin position="138"/>
        <end position="157"/>
    </location>
</feature>